<evidence type="ECO:0000313" key="3">
    <source>
        <dbReference type="EMBL" id="QDT62100.1"/>
    </source>
</evidence>
<keyword evidence="3" id="KW-0413">Isomerase</keyword>
<feature type="signal peptide" evidence="1">
    <location>
        <begin position="1"/>
        <end position="27"/>
    </location>
</feature>
<dbReference type="PANTHER" id="PTHR12110:SF48">
    <property type="entry name" value="BLL3656 PROTEIN"/>
    <property type="match status" value="1"/>
</dbReference>
<name>A0A517T155_9BACT</name>
<dbReference type="PROSITE" id="PS51318">
    <property type="entry name" value="TAT"/>
    <property type="match status" value="1"/>
</dbReference>
<keyword evidence="1" id="KW-0732">Signal</keyword>
<dbReference type="EC" id="5.3.99.-" evidence="3"/>
<dbReference type="AlphaFoldDB" id="A0A517T155"/>
<dbReference type="SUPFAM" id="SSF51658">
    <property type="entry name" value="Xylose isomerase-like"/>
    <property type="match status" value="1"/>
</dbReference>
<protein>
    <submittedName>
        <fullName evidence="3">Inosose isomerase</fullName>
        <ecNumber evidence="3">5.3.99.-</ecNumber>
    </submittedName>
</protein>
<dbReference type="Pfam" id="PF01261">
    <property type="entry name" value="AP_endonuc_2"/>
    <property type="match status" value="1"/>
</dbReference>
<sequence precursor="true">MLDRRRFFMGSSAAVAAAGLATQCSQAEALAAAEEMPVRFALNTSTIRGQKLPIDQQIDVAAKVGYDGIEPWLGDINRYVEQGGKLADLRKQIEDSGLFVASAIGFANWISEDEKQRQEGLEVARKDMETIAALGGKLIAAPPVGAHRQGSPQPELPAIADRYRKLCELGQSIGVKPQLELWGFSPTLSTLSELAYVATAAQHESACVLPDFYHIYKGGSDFAGLGMIEASRMHCFHMNDYPAEPERSKIADRDRVFPGDGVCELPKIIAMLIGNGFKGTFSLELFNPEYWKRDAVDVAREGLQKSREVVKAALAVV</sequence>
<keyword evidence="4" id="KW-1185">Reference proteome</keyword>
<evidence type="ECO:0000259" key="2">
    <source>
        <dbReference type="Pfam" id="PF01261"/>
    </source>
</evidence>
<evidence type="ECO:0000313" key="4">
    <source>
        <dbReference type="Proteomes" id="UP000315003"/>
    </source>
</evidence>
<feature type="domain" description="Xylose isomerase-like TIM barrel" evidence="2">
    <location>
        <begin position="58"/>
        <end position="304"/>
    </location>
</feature>
<feature type="chain" id="PRO_5021705189" evidence="1">
    <location>
        <begin position="28"/>
        <end position="317"/>
    </location>
</feature>
<dbReference type="PANTHER" id="PTHR12110">
    <property type="entry name" value="HYDROXYPYRUVATE ISOMERASE"/>
    <property type="match status" value="1"/>
</dbReference>
<proteinExistence type="predicted"/>
<dbReference type="InterPro" id="IPR050312">
    <property type="entry name" value="IolE/XylAMocC-like"/>
</dbReference>
<evidence type="ECO:0000256" key="1">
    <source>
        <dbReference type="SAM" id="SignalP"/>
    </source>
</evidence>
<gene>
    <name evidence="3" type="primary">iolI</name>
    <name evidence="3" type="ORF">SV7mr_46470</name>
</gene>
<reference evidence="3 4" key="1">
    <citation type="submission" date="2019-02" db="EMBL/GenBank/DDBJ databases">
        <title>Deep-cultivation of Planctomycetes and their phenomic and genomic characterization uncovers novel biology.</title>
        <authorList>
            <person name="Wiegand S."/>
            <person name="Jogler M."/>
            <person name="Boedeker C."/>
            <person name="Pinto D."/>
            <person name="Vollmers J."/>
            <person name="Rivas-Marin E."/>
            <person name="Kohn T."/>
            <person name="Peeters S.H."/>
            <person name="Heuer A."/>
            <person name="Rast P."/>
            <person name="Oberbeckmann S."/>
            <person name="Bunk B."/>
            <person name="Jeske O."/>
            <person name="Meyerdierks A."/>
            <person name="Storesund J.E."/>
            <person name="Kallscheuer N."/>
            <person name="Luecker S."/>
            <person name="Lage O.M."/>
            <person name="Pohl T."/>
            <person name="Merkel B.J."/>
            <person name="Hornburger P."/>
            <person name="Mueller R.-W."/>
            <person name="Bruemmer F."/>
            <person name="Labrenz M."/>
            <person name="Spormann A.M."/>
            <person name="Op den Camp H."/>
            <person name="Overmann J."/>
            <person name="Amann R."/>
            <person name="Jetten M.S.M."/>
            <person name="Mascher T."/>
            <person name="Medema M.H."/>
            <person name="Devos D.P."/>
            <person name="Kaster A.-K."/>
            <person name="Ovreas L."/>
            <person name="Rohde M."/>
            <person name="Galperin M.Y."/>
            <person name="Jogler C."/>
        </authorList>
    </citation>
    <scope>NUCLEOTIDE SEQUENCE [LARGE SCALE GENOMIC DNA]</scope>
    <source>
        <strain evidence="3 4">SV_7m_r</strain>
    </source>
</reference>
<dbReference type="GO" id="GO:0016853">
    <property type="term" value="F:isomerase activity"/>
    <property type="evidence" value="ECO:0007669"/>
    <property type="project" value="UniProtKB-KW"/>
</dbReference>
<dbReference type="InterPro" id="IPR006311">
    <property type="entry name" value="TAT_signal"/>
</dbReference>
<dbReference type="InterPro" id="IPR036237">
    <property type="entry name" value="Xyl_isomerase-like_sf"/>
</dbReference>
<dbReference type="EMBL" id="CP036272">
    <property type="protein sequence ID" value="QDT62100.1"/>
    <property type="molecule type" value="Genomic_DNA"/>
</dbReference>
<dbReference type="InterPro" id="IPR013022">
    <property type="entry name" value="Xyl_isomerase-like_TIM-brl"/>
</dbReference>
<organism evidence="3 4">
    <name type="scientific">Stieleria bergensis</name>
    <dbReference type="NCBI Taxonomy" id="2528025"/>
    <lineage>
        <taxon>Bacteria</taxon>
        <taxon>Pseudomonadati</taxon>
        <taxon>Planctomycetota</taxon>
        <taxon>Planctomycetia</taxon>
        <taxon>Pirellulales</taxon>
        <taxon>Pirellulaceae</taxon>
        <taxon>Stieleria</taxon>
    </lineage>
</organism>
<accession>A0A517T155</accession>
<dbReference type="Proteomes" id="UP000315003">
    <property type="component" value="Chromosome"/>
</dbReference>
<dbReference type="Gene3D" id="3.20.20.150">
    <property type="entry name" value="Divalent-metal-dependent TIM barrel enzymes"/>
    <property type="match status" value="1"/>
</dbReference>